<dbReference type="GO" id="GO:0005576">
    <property type="term" value="C:extracellular region"/>
    <property type="evidence" value="ECO:0007669"/>
    <property type="project" value="InterPro"/>
</dbReference>
<protein>
    <submittedName>
        <fullName evidence="3">Uncharacterized protein</fullName>
    </submittedName>
</protein>
<dbReference type="EMBL" id="CAKOGP040000813">
    <property type="protein sequence ID" value="CAJ1939590.1"/>
    <property type="molecule type" value="Genomic_DNA"/>
</dbReference>
<feature type="chain" id="PRO_5042052231" evidence="2">
    <location>
        <begin position="26"/>
        <end position="258"/>
    </location>
</feature>
<proteinExistence type="predicted"/>
<dbReference type="AlphaFoldDB" id="A0AAD2CWU1"/>
<dbReference type="GO" id="GO:0005509">
    <property type="term" value="F:calcium ion binding"/>
    <property type="evidence" value="ECO:0007669"/>
    <property type="project" value="InterPro"/>
</dbReference>
<feature type="compositionally biased region" description="Acidic residues" evidence="1">
    <location>
        <begin position="241"/>
        <end position="258"/>
    </location>
</feature>
<evidence type="ECO:0000256" key="2">
    <source>
        <dbReference type="SAM" id="SignalP"/>
    </source>
</evidence>
<dbReference type="GO" id="GO:0004623">
    <property type="term" value="F:phospholipase A2 activity"/>
    <property type="evidence" value="ECO:0007669"/>
    <property type="project" value="InterPro"/>
</dbReference>
<gene>
    <name evidence="3" type="ORF">CYCCA115_LOCUS6654</name>
</gene>
<feature type="region of interest" description="Disordered" evidence="1">
    <location>
        <begin position="231"/>
        <end position="258"/>
    </location>
</feature>
<evidence type="ECO:0000313" key="4">
    <source>
        <dbReference type="Proteomes" id="UP001295423"/>
    </source>
</evidence>
<accession>A0AAD2CWU1</accession>
<evidence type="ECO:0000256" key="1">
    <source>
        <dbReference type="SAM" id="MobiDB-lite"/>
    </source>
</evidence>
<evidence type="ECO:0000313" key="3">
    <source>
        <dbReference type="EMBL" id="CAJ1939590.1"/>
    </source>
</evidence>
<name>A0AAD2CWU1_9STRA</name>
<dbReference type="Pfam" id="PF06951">
    <property type="entry name" value="PLA2G12"/>
    <property type="match status" value="1"/>
</dbReference>
<feature type="signal peptide" evidence="2">
    <location>
        <begin position="1"/>
        <end position="25"/>
    </location>
</feature>
<feature type="compositionally biased region" description="Basic and acidic residues" evidence="1">
    <location>
        <begin position="231"/>
        <end position="240"/>
    </location>
</feature>
<dbReference type="InterPro" id="IPR010711">
    <property type="entry name" value="PLA2G12"/>
</dbReference>
<sequence>MMYTNTNKYFLIAALFAALSSLVKAQFDGGDFGHQPAICPPFRCRKGQEPVPKWPYKVKSMGCAASSGGMMAMQPSSMGQEDPLEDCCHSREVCLQTCGSVKHLCIEEFQKCSERTCASLSKSVDRQDCNKKVELQKMLAGMSNNCRDYDNYQRQACKCVDEDKADKEKVKFLTRFYEKHNPEDVGKAEKLAAKADTARKMSTVIVKLVQKYPKAMKIIEDPNKAMMDKILKEAKEKKDDTDEEDDESTAEDMGTDEL</sequence>
<keyword evidence="4" id="KW-1185">Reference proteome</keyword>
<organism evidence="3 4">
    <name type="scientific">Cylindrotheca closterium</name>
    <dbReference type="NCBI Taxonomy" id="2856"/>
    <lineage>
        <taxon>Eukaryota</taxon>
        <taxon>Sar</taxon>
        <taxon>Stramenopiles</taxon>
        <taxon>Ochrophyta</taxon>
        <taxon>Bacillariophyta</taxon>
        <taxon>Bacillariophyceae</taxon>
        <taxon>Bacillariophycidae</taxon>
        <taxon>Bacillariales</taxon>
        <taxon>Bacillariaceae</taxon>
        <taxon>Cylindrotheca</taxon>
    </lineage>
</organism>
<comment type="caution">
    <text evidence="3">The sequence shown here is derived from an EMBL/GenBank/DDBJ whole genome shotgun (WGS) entry which is preliminary data.</text>
</comment>
<dbReference type="GO" id="GO:0016042">
    <property type="term" value="P:lipid catabolic process"/>
    <property type="evidence" value="ECO:0007669"/>
    <property type="project" value="InterPro"/>
</dbReference>
<dbReference type="PANTHER" id="PTHR12824">
    <property type="entry name" value="GROUP XII SECRETORY PHOSPHOLIPASE A2 FAMILY MEMBER"/>
    <property type="match status" value="1"/>
</dbReference>
<reference evidence="3" key="1">
    <citation type="submission" date="2023-08" db="EMBL/GenBank/DDBJ databases">
        <authorList>
            <person name="Audoor S."/>
            <person name="Bilcke G."/>
        </authorList>
    </citation>
    <scope>NUCLEOTIDE SEQUENCE</scope>
</reference>
<keyword evidence="2" id="KW-0732">Signal</keyword>
<dbReference type="Proteomes" id="UP001295423">
    <property type="component" value="Unassembled WGS sequence"/>
</dbReference>
<dbReference type="PANTHER" id="PTHR12824:SF8">
    <property type="entry name" value="GXIVSPLA2, ISOFORM A"/>
    <property type="match status" value="1"/>
</dbReference>